<comment type="caution">
    <text evidence="2">The sequence shown here is derived from an EMBL/GenBank/DDBJ whole genome shotgun (WGS) entry which is preliminary data.</text>
</comment>
<evidence type="ECO:0000256" key="1">
    <source>
        <dbReference type="SAM" id="SignalP"/>
    </source>
</evidence>
<dbReference type="EMBL" id="JBIMZQ010000040">
    <property type="protein sequence ID" value="KAL3660673.1"/>
    <property type="molecule type" value="Genomic_DNA"/>
</dbReference>
<evidence type="ECO:0008006" key="4">
    <source>
        <dbReference type="Google" id="ProtNLM"/>
    </source>
</evidence>
<dbReference type="Proteomes" id="UP001632037">
    <property type="component" value="Unassembled WGS sequence"/>
</dbReference>
<protein>
    <recommendedName>
        <fullName evidence="4">RxLR effector protein</fullName>
    </recommendedName>
</protein>
<dbReference type="AlphaFoldDB" id="A0ABD3F1I6"/>
<feature type="chain" id="PRO_5044754714" description="RxLR effector protein" evidence="1">
    <location>
        <begin position="19"/>
        <end position="164"/>
    </location>
</feature>
<sequence length="164" mass="17598">MRATVVASLIHALVAVRAASTVMASLSAADEAKLSDDLLNAVRSEADARVDVLVQLASPSQVLEDSCDRSASADLDRSQRVSCVAESLQSFAEVAQQPVKDLLDRREEQFGSSTFLWISNSVAVKEACVELVVALAQLEAVEKIELEQMFGIQAGGEEILFTTE</sequence>
<feature type="signal peptide" evidence="1">
    <location>
        <begin position="1"/>
        <end position="18"/>
    </location>
</feature>
<keyword evidence="1" id="KW-0732">Signal</keyword>
<gene>
    <name evidence="2" type="ORF">V7S43_014427</name>
</gene>
<name>A0ABD3F1I6_9STRA</name>
<proteinExistence type="predicted"/>
<evidence type="ECO:0000313" key="3">
    <source>
        <dbReference type="Proteomes" id="UP001632037"/>
    </source>
</evidence>
<evidence type="ECO:0000313" key="2">
    <source>
        <dbReference type="EMBL" id="KAL3660673.1"/>
    </source>
</evidence>
<organism evidence="2 3">
    <name type="scientific">Phytophthora oleae</name>
    <dbReference type="NCBI Taxonomy" id="2107226"/>
    <lineage>
        <taxon>Eukaryota</taxon>
        <taxon>Sar</taxon>
        <taxon>Stramenopiles</taxon>
        <taxon>Oomycota</taxon>
        <taxon>Peronosporomycetes</taxon>
        <taxon>Peronosporales</taxon>
        <taxon>Peronosporaceae</taxon>
        <taxon>Phytophthora</taxon>
    </lineage>
</organism>
<keyword evidence="3" id="KW-1185">Reference proteome</keyword>
<accession>A0ABD3F1I6</accession>
<reference evidence="2 3" key="1">
    <citation type="submission" date="2024-09" db="EMBL/GenBank/DDBJ databases">
        <title>Genome sequencing and assembly of Phytophthora oleae, isolate VK10A, causative agent of rot of olive drupes.</title>
        <authorList>
            <person name="Conti Taguali S."/>
            <person name="Riolo M."/>
            <person name="La Spada F."/>
            <person name="Cacciola S.O."/>
            <person name="Dionisio G."/>
        </authorList>
    </citation>
    <scope>NUCLEOTIDE SEQUENCE [LARGE SCALE GENOMIC DNA]</scope>
    <source>
        <strain evidence="2 3">VK10A</strain>
    </source>
</reference>